<dbReference type="AlphaFoldDB" id="A0A918LG99"/>
<organism evidence="2 3">
    <name type="scientific">Actinokineospora fastidiosa</name>
    <dbReference type="NCBI Taxonomy" id="1816"/>
    <lineage>
        <taxon>Bacteria</taxon>
        <taxon>Bacillati</taxon>
        <taxon>Actinomycetota</taxon>
        <taxon>Actinomycetes</taxon>
        <taxon>Pseudonocardiales</taxon>
        <taxon>Pseudonocardiaceae</taxon>
        <taxon>Actinokineospora</taxon>
    </lineage>
</organism>
<dbReference type="InterPro" id="IPR000871">
    <property type="entry name" value="Beta-lactam_class-A"/>
</dbReference>
<evidence type="ECO:0008006" key="4">
    <source>
        <dbReference type="Google" id="ProtNLM"/>
    </source>
</evidence>
<reference evidence="2" key="2">
    <citation type="submission" date="2020-09" db="EMBL/GenBank/DDBJ databases">
        <authorList>
            <person name="Sun Q."/>
            <person name="Ohkuma M."/>
        </authorList>
    </citation>
    <scope>NUCLEOTIDE SEQUENCE</scope>
    <source>
        <strain evidence="2">JCM 3276</strain>
    </source>
</reference>
<dbReference type="PANTHER" id="PTHR35333">
    <property type="entry name" value="BETA-LACTAMASE"/>
    <property type="match status" value="1"/>
</dbReference>
<proteinExistence type="predicted"/>
<dbReference type="SUPFAM" id="SSF56601">
    <property type="entry name" value="beta-lactamase/transpeptidase-like"/>
    <property type="match status" value="1"/>
</dbReference>
<dbReference type="GO" id="GO:0008800">
    <property type="term" value="F:beta-lactamase activity"/>
    <property type="evidence" value="ECO:0007669"/>
    <property type="project" value="InterPro"/>
</dbReference>
<evidence type="ECO:0000313" key="3">
    <source>
        <dbReference type="Proteomes" id="UP000660680"/>
    </source>
</evidence>
<feature type="signal peptide" evidence="1">
    <location>
        <begin position="1"/>
        <end position="22"/>
    </location>
</feature>
<feature type="chain" id="PRO_5037203257" description="Beta-lactamase class A" evidence="1">
    <location>
        <begin position="23"/>
        <end position="271"/>
    </location>
</feature>
<dbReference type="Gene3D" id="3.40.710.10">
    <property type="entry name" value="DD-peptidase/beta-lactamase superfamily"/>
    <property type="match status" value="1"/>
</dbReference>
<dbReference type="PANTHER" id="PTHR35333:SF3">
    <property type="entry name" value="BETA-LACTAMASE-TYPE TRANSPEPTIDASE FOLD CONTAINING PROTEIN"/>
    <property type="match status" value="1"/>
</dbReference>
<dbReference type="RefSeq" id="WP_189212297.1">
    <property type="nucleotide sequence ID" value="NZ_BMRB01000003.1"/>
</dbReference>
<accession>A0A918LG99</accession>
<keyword evidence="3" id="KW-1185">Reference proteome</keyword>
<dbReference type="GO" id="GO:0030655">
    <property type="term" value="P:beta-lactam antibiotic catabolic process"/>
    <property type="evidence" value="ECO:0007669"/>
    <property type="project" value="InterPro"/>
</dbReference>
<sequence>MRCLALLALLLLSACAQPIPLAAPPVPIALPLTQASATPEADLDVAAEVTAAVRRESRPDTEVGVLVVDLREHTALVSANADRPFRSASLSKLLMALEALRGGTVDRASVWRMLSHSDDQVANALWVRLGGSAMITASAQRLRLTGTRPPALPNRWGDVMMTPSDLVRIYDHVLTLPAADRSLVLDALASAPRLAADGFDQHFGIPDGISARWAVKQGWSDSPDDLSLHSTGLVNGRYAVILLTEHPRPIRLRTAADSVTAGARVLNGILT</sequence>
<reference evidence="2" key="1">
    <citation type="journal article" date="2014" name="Int. J. Syst. Evol. Microbiol.">
        <title>Complete genome sequence of Corynebacterium casei LMG S-19264T (=DSM 44701T), isolated from a smear-ripened cheese.</title>
        <authorList>
            <consortium name="US DOE Joint Genome Institute (JGI-PGF)"/>
            <person name="Walter F."/>
            <person name="Albersmeier A."/>
            <person name="Kalinowski J."/>
            <person name="Ruckert C."/>
        </authorList>
    </citation>
    <scope>NUCLEOTIDE SEQUENCE</scope>
    <source>
        <strain evidence="2">JCM 3276</strain>
    </source>
</reference>
<protein>
    <recommendedName>
        <fullName evidence="4">Beta-lactamase class A</fullName>
    </recommendedName>
</protein>
<name>A0A918LG99_9PSEU</name>
<dbReference type="Proteomes" id="UP000660680">
    <property type="component" value="Unassembled WGS sequence"/>
</dbReference>
<dbReference type="InterPro" id="IPR012338">
    <property type="entry name" value="Beta-lactam/transpept-like"/>
</dbReference>
<evidence type="ECO:0000256" key="1">
    <source>
        <dbReference type="SAM" id="SignalP"/>
    </source>
</evidence>
<comment type="caution">
    <text evidence="2">The sequence shown here is derived from an EMBL/GenBank/DDBJ whole genome shotgun (WGS) entry which is preliminary data.</text>
</comment>
<dbReference type="EMBL" id="BMRB01000003">
    <property type="protein sequence ID" value="GGS43169.1"/>
    <property type="molecule type" value="Genomic_DNA"/>
</dbReference>
<gene>
    <name evidence="2" type="ORF">GCM10010171_42800</name>
</gene>
<evidence type="ECO:0000313" key="2">
    <source>
        <dbReference type="EMBL" id="GGS43169.1"/>
    </source>
</evidence>
<dbReference type="GO" id="GO:0046677">
    <property type="term" value="P:response to antibiotic"/>
    <property type="evidence" value="ECO:0007669"/>
    <property type="project" value="InterPro"/>
</dbReference>
<dbReference type="PROSITE" id="PS51257">
    <property type="entry name" value="PROKAR_LIPOPROTEIN"/>
    <property type="match status" value="1"/>
</dbReference>
<keyword evidence="1" id="KW-0732">Signal</keyword>